<accession>A0A4P9Z0U5</accession>
<keyword evidence="4 8" id="KW-0812">Transmembrane</keyword>
<feature type="transmembrane region" description="Helical" evidence="8">
    <location>
        <begin position="289"/>
        <end position="313"/>
    </location>
</feature>
<comment type="subcellular location">
    <subcellularLocation>
        <location evidence="1">Membrane</location>
        <topology evidence="1">Multi-pass membrane protein</topology>
    </subcellularLocation>
</comment>
<dbReference type="GO" id="GO:0015179">
    <property type="term" value="F:L-amino acid transmembrane transporter activity"/>
    <property type="evidence" value="ECO:0007669"/>
    <property type="project" value="TreeGrafter"/>
</dbReference>
<comment type="similarity">
    <text evidence="2">Belongs to the amino acid/polyamine transporter 2 family.</text>
</comment>
<feature type="transmembrane region" description="Helical" evidence="8">
    <location>
        <begin position="334"/>
        <end position="354"/>
    </location>
</feature>
<feature type="transmembrane region" description="Helical" evidence="8">
    <location>
        <begin position="245"/>
        <end position="269"/>
    </location>
</feature>
<evidence type="ECO:0000313" key="10">
    <source>
        <dbReference type="EMBL" id="RKP26024.1"/>
    </source>
</evidence>
<feature type="transmembrane region" description="Helical" evidence="8">
    <location>
        <begin position="29"/>
        <end position="49"/>
    </location>
</feature>
<feature type="transmembrane region" description="Helical" evidence="8">
    <location>
        <begin position="55"/>
        <end position="77"/>
    </location>
</feature>
<evidence type="ECO:0000256" key="5">
    <source>
        <dbReference type="ARBA" id="ARBA00022970"/>
    </source>
</evidence>
<dbReference type="InterPro" id="IPR013057">
    <property type="entry name" value="AA_transpt_TM"/>
</dbReference>
<dbReference type="PANTHER" id="PTHR22950:SF692">
    <property type="entry name" value="TRANSMEMBRANE AMINO ACID TRANSPORTER FAMILY PROTEIN"/>
    <property type="match status" value="1"/>
</dbReference>
<proteinExistence type="inferred from homology"/>
<dbReference type="Pfam" id="PF01490">
    <property type="entry name" value="Aa_trans"/>
    <property type="match status" value="1"/>
</dbReference>
<feature type="transmembrane region" description="Helical" evidence="8">
    <location>
        <begin position="213"/>
        <end position="233"/>
    </location>
</feature>
<keyword evidence="7 8" id="KW-0472">Membrane</keyword>
<sequence length="425" mass="45681">MSSKDYTGGMEIADDVDAAHQPSRNSSSIGAYFNIICVIAGTGTLQLPLAMHQSGWFGVFLIVLSALMAIYTGNLLIRCLYVYPGRRLTGYGDIGDAAFGRPGRWVVMFFNYAILLGASCIYIMLVGSNTYSLLAASNMGSPLSERAWIAVAGVVVLLPVLAVKTLKEAAILSAFGTIATVVVVVVSATLSGLELARPDHVPARHAFINPSQLAIALASISFSFGGNVVYPHVEATMRHPKSWPRVLTAAIASTCVMYFIICVPAYLAYGDKIQSPIFHSLPQGAATTSAIILITIHVLLAAPILITSFALDIESRLSVSVARLGRFKEFIYRASIRTTSVALLTVVAMVVPFFGDFMALLGALANCMIVFVLPIVCYLRLFGWRSVWKITLAWCFLIVAIGLFACVLGAIDAIKALHDDFAGRR</sequence>
<feature type="transmembrane region" description="Helical" evidence="8">
    <location>
        <begin position="147"/>
        <end position="163"/>
    </location>
</feature>
<dbReference type="EMBL" id="KZ989537">
    <property type="protein sequence ID" value="RKP26024.1"/>
    <property type="molecule type" value="Genomic_DNA"/>
</dbReference>
<evidence type="ECO:0000259" key="9">
    <source>
        <dbReference type="Pfam" id="PF01490"/>
    </source>
</evidence>
<evidence type="ECO:0000313" key="11">
    <source>
        <dbReference type="Proteomes" id="UP000278143"/>
    </source>
</evidence>
<dbReference type="PANTHER" id="PTHR22950">
    <property type="entry name" value="AMINO ACID TRANSPORTER"/>
    <property type="match status" value="1"/>
</dbReference>
<reference evidence="11" key="1">
    <citation type="journal article" date="2018" name="Nat. Microbiol.">
        <title>Leveraging single-cell genomics to expand the fungal tree of life.</title>
        <authorList>
            <person name="Ahrendt S.R."/>
            <person name="Quandt C.A."/>
            <person name="Ciobanu D."/>
            <person name="Clum A."/>
            <person name="Salamov A."/>
            <person name="Andreopoulos B."/>
            <person name="Cheng J.F."/>
            <person name="Woyke T."/>
            <person name="Pelin A."/>
            <person name="Henrissat B."/>
            <person name="Reynolds N.K."/>
            <person name="Benny G.L."/>
            <person name="Smith M.E."/>
            <person name="James T.Y."/>
            <person name="Grigoriev I.V."/>
        </authorList>
    </citation>
    <scope>NUCLEOTIDE SEQUENCE [LARGE SCALE GENOMIC DNA]</scope>
    <source>
        <strain evidence="11">Benny S71-1</strain>
    </source>
</reference>
<evidence type="ECO:0000256" key="2">
    <source>
        <dbReference type="ARBA" id="ARBA00008066"/>
    </source>
</evidence>
<keyword evidence="11" id="KW-1185">Reference proteome</keyword>
<feature type="transmembrane region" description="Helical" evidence="8">
    <location>
        <begin position="391"/>
        <end position="411"/>
    </location>
</feature>
<protein>
    <submittedName>
        <fullName evidence="10">Transmembrane amino acid transporter protein-domain-containing protein</fullName>
    </submittedName>
</protein>
<feature type="transmembrane region" description="Helical" evidence="8">
    <location>
        <begin position="105"/>
        <end position="127"/>
    </location>
</feature>
<dbReference type="Gene3D" id="1.20.1740.10">
    <property type="entry name" value="Amino acid/polyamine transporter I"/>
    <property type="match status" value="1"/>
</dbReference>
<keyword evidence="6 8" id="KW-1133">Transmembrane helix</keyword>
<evidence type="ECO:0000256" key="1">
    <source>
        <dbReference type="ARBA" id="ARBA00004141"/>
    </source>
</evidence>
<evidence type="ECO:0000256" key="3">
    <source>
        <dbReference type="ARBA" id="ARBA00022448"/>
    </source>
</evidence>
<name>A0A4P9Z0U5_9FUNG</name>
<dbReference type="AlphaFoldDB" id="A0A4P9Z0U5"/>
<feature type="transmembrane region" description="Helical" evidence="8">
    <location>
        <begin position="360"/>
        <end position="379"/>
    </location>
</feature>
<dbReference type="OrthoDB" id="40134at2759"/>
<feature type="transmembrane region" description="Helical" evidence="8">
    <location>
        <begin position="170"/>
        <end position="193"/>
    </location>
</feature>
<organism evidence="10 11">
    <name type="scientific">Syncephalis pseudoplumigaleata</name>
    <dbReference type="NCBI Taxonomy" id="1712513"/>
    <lineage>
        <taxon>Eukaryota</taxon>
        <taxon>Fungi</taxon>
        <taxon>Fungi incertae sedis</taxon>
        <taxon>Zoopagomycota</taxon>
        <taxon>Zoopagomycotina</taxon>
        <taxon>Zoopagomycetes</taxon>
        <taxon>Zoopagales</taxon>
        <taxon>Piptocephalidaceae</taxon>
        <taxon>Syncephalis</taxon>
    </lineage>
</organism>
<evidence type="ECO:0000256" key="4">
    <source>
        <dbReference type="ARBA" id="ARBA00022692"/>
    </source>
</evidence>
<gene>
    <name evidence="10" type="ORF">SYNPS1DRAFT_14804</name>
</gene>
<evidence type="ECO:0000256" key="7">
    <source>
        <dbReference type="ARBA" id="ARBA00023136"/>
    </source>
</evidence>
<dbReference type="Proteomes" id="UP000278143">
    <property type="component" value="Unassembled WGS sequence"/>
</dbReference>
<evidence type="ECO:0000256" key="8">
    <source>
        <dbReference type="SAM" id="Phobius"/>
    </source>
</evidence>
<keyword evidence="3" id="KW-0813">Transport</keyword>
<keyword evidence="5" id="KW-0029">Amino-acid transport</keyword>
<feature type="domain" description="Amino acid transporter transmembrane" evidence="9">
    <location>
        <begin position="25"/>
        <end position="413"/>
    </location>
</feature>
<dbReference type="GO" id="GO:0005774">
    <property type="term" value="C:vacuolar membrane"/>
    <property type="evidence" value="ECO:0007669"/>
    <property type="project" value="TreeGrafter"/>
</dbReference>
<evidence type="ECO:0000256" key="6">
    <source>
        <dbReference type="ARBA" id="ARBA00022989"/>
    </source>
</evidence>